<protein>
    <submittedName>
        <fullName evidence="1">Uncharacterized protein</fullName>
    </submittedName>
</protein>
<gene>
    <name evidence="1" type="ORF">DCAR_028717</name>
    <name evidence="2" type="ORF">DCAR_0830606</name>
</gene>
<dbReference type="PANTHER" id="PTHR33132:SF111">
    <property type="entry name" value="OS08G0167249 PROTEIN"/>
    <property type="match status" value="1"/>
</dbReference>
<evidence type="ECO:0000313" key="2">
    <source>
        <dbReference type="EMBL" id="WOH11127.1"/>
    </source>
</evidence>
<dbReference type="AlphaFoldDB" id="A0A175YL43"/>
<evidence type="ECO:0000313" key="3">
    <source>
        <dbReference type="Proteomes" id="UP000077755"/>
    </source>
</evidence>
<name>A0A175YL43_DAUCS</name>
<accession>A0A175YL43</accession>
<reference evidence="2" key="2">
    <citation type="submission" date="2022-03" db="EMBL/GenBank/DDBJ databases">
        <title>Draft title - Genomic analysis of global carrot germplasm unveils the trajectory of domestication and the origin of high carotenoid orange carrot.</title>
        <authorList>
            <person name="Iorizzo M."/>
            <person name="Ellison S."/>
            <person name="Senalik D."/>
            <person name="Macko-Podgorni A."/>
            <person name="Grzebelus D."/>
            <person name="Bostan H."/>
            <person name="Rolling W."/>
            <person name="Curaba J."/>
            <person name="Simon P."/>
        </authorList>
    </citation>
    <scope>NUCLEOTIDE SEQUENCE</scope>
    <source>
        <tissue evidence="2">Leaf</tissue>
    </source>
</reference>
<dbReference type="EMBL" id="LNRQ01000008">
    <property type="protein sequence ID" value="KZM83861.1"/>
    <property type="molecule type" value="Genomic_DNA"/>
</dbReference>
<dbReference type="EMBL" id="CP093350">
    <property type="protein sequence ID" value="WOH11127.1"/>
    <property type="molecule type" value="Genomic_DNA"/>
</dbReference>
<dbReference type="PANTHER" id="PTHR33132">
    <property type="entry name" value="OSJNBB0118P14.9 PROTEIN"/>
    <property type="match status" value="1"/>
</dbReference>
<dbReference type="Proteomes" id="UP000077755">
    <property type="component" value="Chromosome 8"/>
</dbReference>
<proteinExistence type="predicted"/>
<dbReference type="Gramene" id="KZM83861">
    <property type="protein sequence ID" value="KZM83861"/>
    <property type="gene ID" value="DCAR_028717"/>
</dbReference>
<reference evidence="1" key="1">
    <citation type="journal article" date="2016" name="Nat. Genet.">
        <title>A high-quality carrot genome assembly provides new insights into carotenoid accumulation and asterid genome evolution.</title>
        <authorList>
            <person name="Iorizzo M."/>
            <person name="Ellison S."/>
            <person name="Senalik D."/>
            <person name="Zeng P."/>
            <person name="Satapoomin P."/>
            <person name="Huang J."/>
            <person name="Bowman M."/>
            <person name="Iovene M."/>
            <person name="Sanseverino W."/>
            <person name="Cavagnaro P."/>
            <person name="Yildiz M."/>
            <person name="Macko-Podgorni A."/>
            <person name="Moranska E."/>
            <person name="Grzebelus E."/>
            <person name="Grzebelus D."/>
            <person name="Ashrafi H."/>
            <person name="Zheng Z."/>
            <person name="Cheng S."/>
            <person name="Spooner D."/>
            <person name="Van Deynze A."/>
            <person name="Simon P."/>
        </authorList>
    </citation>
    <scope>NUCLEOTIDE SEQUENCE [LARGE SCALE GENOMIC DNA]</scope>
    <source>
        <tissue evidence="1">Leaf</tissue>
    </source>
</reference>
<keyword evidence="3" id="KW-1185">Reference proteome</keyword>
<evidence type="ECO:0000313" key="1">
    <source>
        <dbReference type="EMBL" id="KZM83861.1"/>
    </source>
</evidence>
<organism evidence="1">
    <name type="scientific">Daucus carota subsp. sativus</name>
    <name type="common">Carrot</name>
    <dbReference type="NCBI Taxonomy" id="79200"/>
    <lineage>
        <taxon>Eukaryota</taxon>
        <taxon>Viridiplantae</taxon>
        <taxon>Streptophyta</taxon>
        <taxon>Embryophyta</taxon>
        <taxon>Tracheophyta</taxon>
        <taxon>Spermatophyta</taxon>
        <taxon>Magnoliopsida</taxon>
        <taxon>eudicotyledons</taxon>
        <taxon>Gunneridae</taxon>
        <taxon>Pentapetalae</taxon>
        <taxon>asterids</taxon>
        <taxon>campanulids</taxon>
        <taxon>Apiales</taxon>
        <taxon>Apiaceae</taxon>
        <taxon>Apioideae</taxon>
        <taxon>Scandiceae</taxon>
        <taxon>Daucinae</taxon>
        <taxon>Daucus</taxon>
        <taxon>Daucus sect. Daucus</taxon>
    </lineage>
</organism>
<sequence length="84" mass="9410">MCLAPSYLLPEGTLATRWHRHVLRAPAIVETRRQGLPGPVVPATDSKLQQCICSPTTHPGSFRCRYHHAEYVWGCRNSQAVKLS</sequence>